<dbReference type="SUPFAM" id="SSF49879">
    <property type="entry name" value="SMAD/FHA domain"/>
    <property type="match status" value="1"/>
</dbReference>
<dbReference type="EMBL" id="VAUV01000005">
    <property type="protein sequence ID" value="TLD71250.1"/>
    <property type="molecule type" value="Genomic_DNA"/>
</dbReference>
<evidence type="ECO:0000313" key="4">
    <source>
        <dbReference type="EMBL" id="TLD71250.1"/>
    </source>
</evidence>
<protein>
    <submittedName>
        <fullName evidence="4">FHA domain-containing protein</fullName>
    </submittedName>
</protein>
<proteinExistence type="predicted"/>
<keyword evidence="2" id="KW-0472">Membrane</keyword>
<dbReference type="InterPro" id="IPR050923">
    <property type="entry name" value="Cell_Proc_Reg/RNA_Proc"/>
</dbReference>
<feature type="region of interest" description="Disordered" evidence="1">
    <location>
        <begin position="213"/>
        <end position="264"/>
    </location>
</feature>
<dbReference type="RefSeq" id="WP_138085463.1">
    <property type="nucleotide sequence ID" value="NZ_VAUV01000005.1"/>
</dbReference>
<dbReference type="CDD" id="cd00060">
    <property type="entry name" value="FHA"/>
    <property type="match status" value="1"/>
</dbReference>
<sequence>MAHIVFTLEDGSEILADLNADIVTVGRHPESLVVLPSGSVSGQHATVKRRGDSYFVQDLGTTNGTRVNGVEVEEVKLEHGDLVSFGDVAGYFYATEEASAAWEEPQAEAPVLESLPEPQAPVLSAQSEPSLFLPEKYSPVPRAGQPRKTGYVPVKPTRPVTQYKESSGCAGFLFFIGFLVFAFLVGLHVRHGQEHSGSILLMDVIEKLKADQVESGAEVTPESGTSTTPAADSAPAPAAPASDSGSSSSQMGGGMMGGDKEPSM</sequence>
<evidence type="ECO:0000256" key="2">
    <source>
        <dbReference type="SAM" id="Phobius"/>
    </source>
</evidence>
<dbReference type="Pfam" id="PF00498">
    <property type="entry name" value="FHA"/>
    <property type="match status" value="1"/>
</dbReference>
<feature type="compositionally biased region" description="Low complexity" evidence="1">
    <location>
        <begin position="223"/>
        <end position="250"/>
    </location>
</feature>
<dbReference type="SMART" id="SM00240">
    <property type="entry name" value="FHA"/>
    <property type="match status" value="1"/>
</dbReference>
<name>A0A5R8KG35_9BACT</name>
<evidence type="ECO:0000313" key="5">
    <source>
        <dbReference type="Proteomes" id="UP000306196"/>
    </source>
</evidence>
<evidence type="ECO:0000256" key="1">
    <source>
        <dbReference type="SAM" id="MobiDB-lite"/>
    </source>
</evidence>
<feature type="domain" description="FHA" evidence="3">
    <location>
        <begin position="23"/>
        <end position="72"/>
    </location>
</feature>
<dbReference type="PANTHER" id="PTHR23308">
    <property type="entry name" value="NUCLEAR INHIBITOR OF PROTEIN PHOSPHATASE-1"/>
    <property type="match status" value="1"/>
</dbReference>
<keyword evidence="2" id="KW-1133">Transmembrane helix</keyword>
<dbReference type="AlphaFoldDB" id="A0A5R8KG35"/>
<feature type="transmembrane region" description="Helical" evidence="2">
    <location>
        <begin position="170"/>
        <end position="189"/>
    </location>
</feature>
<accession>A0A5R8KG35</accession>
<comment type="caution">
    <text evidence="4">The sequence shown here is derived from an EMBL/GenBank/DDBJ whole genome shotgun (WGS) entry which is preliminary data.</text>
</comment>
<reference evidence="4 5" key="1">
    <citation type="submission" date="2019-05" db="EMBL/GenBank/DDBJ databases">
        <title>Verrucobacter flavum gen. nov., sp. nov. a new member of the family Verrucomicrobiaceae.</title>
        <authorList>
            <person name="Szuroczki S."/>
            <person name="Abbaszade G."/>
            <person name="Szabo A."/>
            <person name="Felfoldi T."/>
            <person name="Schumann P."/>
            <person name="Boka K."/>
            <person name="Keki Z."/>
            <person name="Toumi M."/>
            <person name="Toth E."/>
        </authorList>
    </citation>
    <scope>NUCLEOTIDE SEQUENCE [LARGE SCALE GENOMIC DNA]</scope>
    <source>
        <strain evidence="4 5">MG-N-17</strain>
    </source>
</reference>
<dbReference type="Gene3D" id="2.60.200.20">
    <property type="match status" value="1"/>
</dbReference>
<gene>
    <name evidence="4" type="ORF">FEM03_06865</name>
</gene>
<evidence type="ECO:0000259" key="3">
    <source>
        <dbReference type="PROSITE" id="PS50006"/>
    </source>
</evidence>
<keyword evidence="5" id="KW-1185">Reference proteome</keyword>
<dbReference type="InterPro" id="IPR008984">
    <property type="entry name" value="SMAD_FHA_dom_sf"/>
</dbReference>
<dbReference type="Proteomes" id="UP000306196">
    <property type="component" value="Unassembled WGS sequence"/>
</dbReference>
<organism evidence="4 5">
    <name type="scientific">Phragmitibacter flavus</name>
    <dbReference type="NCBI Taxonomy" id="2576071"/>
    <lineage>
        <taxon>Bacteria</taxon>
        <taxon>Pseudomonadati</taxon>
        <taxon>Verrucomicrobiota</taxon>
        <taxon>Verrucomicrobiia</taxon>
        <taxon>Verrucomicrobiales</taxon>
        <taxon>Verrucomicrobiaceae</taxon>
        <taxon>Phragmitibacter</taxon>
    </lineage>
</organism>
<dbReference type="PROSITE" id="PS50006">
    <property type="entry name" value="FHA_DOMAIN"/>
    <property type="match status" value="1"/>
</dbReference>
<dbReference type="OrthoDB" id="200290at2"/>
<dbReference type="InterPro" id="IPR000253">
    <property type="entry name" value="FHA_dom"/>
</dbReference>
<keyword evidence="2" id="KW-0812">Transmembrane</keyword>